<accession>A0A2M7RH27</accession>
<evidence type="ECO:0000313" key="4">
    <source>
        <dbReference type="Proteomes" id="UP000230238"/>
    </source>
</evidence>
<dbReference type="AlphaFoldDB" id="A0A2M7RH27"/>
<gene>
    <name evidence="3" type="ORF">COY65_01650</name>
</gene>
<dbReference type="GO" id="GO:0005737">
    <property type="term" value="C:cytoplasm"/>
    <property type="evidence" value="ECO:0007669"/>
    <property type="project" value="InterPro"/>
</dbReference>
<dbReference type="Gene3D" id="3.20.20.70">
    <property type="entry name" value="Aldolase class I"/>
    <property type="match status" value="1"/>
</dbReference>
<dbReference type="InterPro" id="IPR013785">
    <property type="entry name" value="Aldolase_TIM"/>
</dbReference>
<name>A0A2M7RH27_9BACT</name>
<dbReference type="Proteomes" id="UP000230238">
    <property type="component" value="Unassembled WGS sequence"/>
</dbReference>
<dbReference type="SUPFAM" id="SSF51569">
    <property type="entry name" value="Aldolase"/>
    <property type="match status" value="1"/>
</dbReference>
<evidence type="ECO:0000313" key="3">
    <source>
        <dbReference type="EMBL" id="PIY96050.1"/>
    </source>
</evidence>
<reference evidence="4" key="1">
    <citation type="submission" date="2017-09" db="EMBL/GenBank/DDBJ databases">
        <title>Depth-based differentiation of microbial function through sediment-hosted aquifers and enrichment of novel symbionts in the deep terrestrial subsurface.</title>
        <authorList>
            <person name="Probst A.J."/>
            <person name="Ladd B."/>
            <person name="Jarett J.K."/>
            <person name="Geller-Mcgrath D.E."/>
            <person name="Sieber C.M.K."/>
            <person name="Emerson J.B."/>
            <person name="Anantharaman K."/>
            <person name="Thomas B.C."/>
            <person name="Malmstrom R."/>
            <person name="Stieglmeier M."/>
            <person name="Klingl A."/>
            <person name="Woyke T."/>
            <person name="Ryan C.M."/>
            <person name="Banfield J.F."/>
        </authorList>
    </citation>
    <scope>NUCLEOTIDE SEQUENCE [LARGE SCALE GENOMIC DNA]</scope>
</reference>
<dbReference type="Pfam" id="PF01791">
    <property type="entry name" value="DeoC"/>
    <property type="match status" value="1"/>
</dbReference>
<sequence length="124" mass="13999">MNIAKIIDHTNIREDASAEDIKKTCQEAKIYGFRGVCVRPEWVKLVKKELEGTKIKVVVLIDPPIGDSPHQKRIKICQKAKRDGADETDVVISIPDVKHERWGKVLKDLKEICKILSTKVIIGS</sequence>
<dbReference type="InterPro" id="IPR011343">
    <property type="entry name" value="DeoC"/>
</dbReference>
<dbReference type="GO" id="GO:0009264">
    <property type="term" value="P:deoxyribonucleotide catabolic process"/>
    <property type="evidence" value="ECO:0007669"/>
    <property type="project" value="InterPro"/>
</dbReference>
<dbReference type="EMBL" id="PFME01000023">
    <property type="protein sequence ID" value="PIY96050.1"/>
    <property type="molecule type" value="Genomic_DNA"/>
</dbReference>
<feature type="non-terminal residue" evidence="3">
    <location>
        <position position="124"/>
    </location>
</feature>
<evidence type="ECO:0000256" key="1">
    <source>
        <dbReference type="ARBA" id="ARBA00022490"/>
    </source>
</evidence>
<dbReference type="GO" id="GO:0016052">
    <property type="term" value="P:carbohydrate catabolic process"/>
    <property type="evidence" value="ECO:0007669"/>
    <property type="project" value="TreeGrafter"/>
</dbReference>
<dbReference type="PANTHER" id="PTHR10889:SF1">
    <property type="entry name" value="DEOXYRIBOSE-PHOSPHATE ALDOLASE"/>
    <property type="match status" value="1"/>
</dbReference>
<keyword evidence="1" id="KW-0963">Cytoplasm</keyword>
<dbReference type="PANTHER" id="PTHR10889">
    <property type="entry name" value="DEOXYRIBOSE-PHOSPHATE ALDOLASE"/>
    <property type="match status" value="1"/>
</dbReference>
<protein>
    <submittedName>
        <fullName evidence="3">2-deoxyribose-5-phosphate aldolase</fullName>
    </submittedName>
</protein>
<evidence type="ECO:0000256" key="2">
    <source>
        <dbReference type="ARBA" id="ARBA00023270"/>
    </source>
</evidence>
<keyword evidence="2" id="KW-0704">Schiff base</keyword>
<comment type="caution">
    <text evidence="3">The sequence shown here is derived from an EMBL/GenBank/DDBJ whole genome shotgun (WGS) entry which is preliminary data.</text>
</comment>
<proteinExistence type="predicted"/>
<dbReference type="InterPro" id="IPR002915">
    <property type="entry name" value="DeoC/FbaB/LacD_aldolase"/>
</dbReference>
<organism evidence="3 4">
    <name type="scientific">Candidatus Jorgensenbacteria bacterium CG_4_10_14_0_8_um_filter_39_13</name>
    <dbReference type="NCBI Taxonomy" id="1974589"/>
    <lineage>
        <taxon>Bacteria</taxon>
        <taxon>Candidatus Joergenseniibacteriota</taxon>
    </lineage>
</organism>
<dbReference type="GO" id="GO:0004139">
    <property type="term" value="F:deoxyribose-phosphate aldolase activity"/>
    <property type="evidence" value="ECO:0007669"/>
    <property type="project" value="InterPro"/>
</dbReference>